<dbReference type="AlphaFoldDB" id="A0A212JB94"/>
<sequence length="545" mass="60733">MADAVSKLGWDKLRTKSRQSLPDFLTESDDSLPAVLLPHQQAAVAAIDANEVVVIEKSRRIGLTWGVGSSATLYASASRAAGGMDVLYIGYSLDMAREFIDVCAMWAKSYGLAASEVGEALFRDTKADGSSDDILAFRIVFASGFEIMALTSRPRSLRGRQGMVIIDEAAFHDALGEVLKAALALLMWGGKVVVISTHDGDLNPFNLLCEEIRKGQMPYALLKITFDDALAGGLYKRICLVQHKQWTPEAEKKWRDKIIAFYGDAADEELNVIPRHGAGAYVQAALIERAQRGDAPVLRFEREDAWAELADHLQKAEALEWCKAHLLPVLEALPTYDTYIGQDFARTGDLSSLWVSQRRQDLSFPCALLLEMRNIPYEVQKLIVFYVLARLPRFKGGEMDATGNGGYLAEVVAKRWPCVVKRMITAQWYQEITPKFKAEFEKDTLIMPRDVDVYNDHRAIRLVRGVPQIVREDQQAGKGEGKKTRKKRHGDSAIAHMLCWAASQHPEYINPDYATPASTGLIPAAEAASTRFVDPDHSYMPYRSY</sequence>
<proteinExistence type="predicted"/>
<name>A0A212JB94_9BACT</name>
<feature type="compositionally biased region" description="Basic and acidic residues" evidence="1">
    <location>
        <begin position="471"/>
        <end position="482"/>
    </location>
</feature>
<dbReference type="InterPro" id="IPR027417">
    <property type="entry name" value="P-loop_NTPase"/>
</dbReference>
<evidence type="ECO:0000256" key="1">
    <source>
        <dbReference type="SAM" id="MobiDB-lite"/>
    </source>
</evidence>
<reference evidence="2" key="1">
    <citation type="submission" date="2016-04" db="EMBL/GenBank/DDBJ databases">
        <authorList>
            <person name="Evans L.H."/>
            <person name="Alamgir A."/>
            <person name="Owens N."/>
            <person name="Weber N.D."/>
            <person name="Virtaneva K."/>
            <person name="Barbian K."/>
            <person name="Babar A."/>
            <person name="Rosenke K."/>
        </authorList>
    </citation>
    <scope>NUCLEOTIDE SEQUENCE</scope>
    <source>
        <strain evidence="2">92-2</strain>
    </source>
</reference>
<evidence type="ECO:0000313" key="2">
    <source>
        <dbReference type="EMBL" id="SBV96753.1"/>
    </source>
</evidence>
<dbReference type="RefSeq" id="WP_227118613.1">
    <property type="nucleotide sequence ID" value="NZ_LT598928.1"/>
</dbReference>
<dbReference type="Gene3D" id="3.30.420.240">
    <property type="match status" value="1"/>
</dbReference>
<dbReference type="InterPro" id="IPR012036">
    <property type="entry name" value="Phage_Mu_Gp28"/>
</dbReference>
<dbReference type="Gene3D" id="3.40.50.300">
    <property type="entry name" value="P-loop containing nucleotide triphosphate hydrolases"/>
    <property type="match status" value="1"/>
</dbReference>
<gene>
    <name evidence="2" type="ORF">KM92DES2_10833</name>
</gene>
<protein>
    <submittedName>
        <fullName evidence="2">Mu-like prophage FluMu protein gp28</fullName>
    </submittedName>
</protein>
<accession>A0A212JB94</accession>
<dbReference type="EMBL" id="FLUP01000001">
    <property type="protein sequence ID" value="SBV96753.1"/>
    <property type="molecule type" value="Genomic_DNA"/>
</dbReference>
<dbReference type="PIRSF" id="PIRSF007056">
    <property type="entry name" value="UCP007056"/>
    <property type="match status" value="1"/>
</dbReference>
<organism evidence="2">
    <name type="scientific">uncultured Desulfovibrio sp</name>
    <dbReference type="NCBI Taxonomy" id="167968"/>
    <lineage>
        <taxon>Bacteria</taxon>
        <taxon>Pseudomonadati</taxon>
        <taxon>Thermodesulfobacteriota</taxon>
        <taxon>Desulfovibrionia</taxon>
        <taxon>Desulfovibrionales</taxon>
        <taxon>Desulfovibrionaceae</taxon>
        <taxon>Desulfovibrio</taxon>
        <taxon>environmental samples</taxon>
    </lineage>
</organism>
<feature type="region of interest" description="Disordered" evidence="1">
    <location>
        <begin position="471"/>
        <end position="490"/>
    </location>
</feature>